<dbReference type="SMART" id="SM00393">
    <property type="entry name" value="R3H"/>
    <property type="match status" value="1"/>
</dbReference>
<organism evidence="9 10">
    <name type="scientific">Paucidesulfovibrio gracilis DSM 16080</name>
    <dbReference type="NCBI Taxonomy" id="1121449"/>
    <lineage>
        <taxon>Bacteria</taxon>
        <taxon>Pseudomonadati</taxon>
        <taxon>Thermodesulfobacteriota</taxon>
        <taxon>Desulfovibrionia</taxon>
        <taxon>Desulfovibrionales</taxon>
        <taxon>Desulfovibrionaceae</taxon>
        <taxon>Paucidesulfovibrio</taxon>
    </lineage>
</organism>
<evidence type="ECO:0000256" key="3">
    <source>
        <dbReference type="ARBA" id="ARBA00022960"/>
    </source>
</evidence>
<dbReference type="SUPFAM" id="SSF82708">
    <property type="entry name" value="R3H domain"/>
    <property type="match status" value="1"/>
</dbReference>
<dbReference type="STRING" id="1121449.SAMN02745704_00198"/>
<dbReference type="HAMAP" id="MF_00867">
    <property type="entry name" value="KhpB"/>
    <property type="match status" value="1"/>
</dbReference>
<comment type="domain">
    <text evidence="6">Has an N-terminal Jag-N domain and 2 RNA-binding domains (KH and R3H).</text>
</comment>
<accession>A0A1T4W355</accession>
<dbReference type="InterPro" id="IPR001374">
    <property type="entry name" value="R3H_dom"/>
</dbReference>
<comment type="subunit">
    <text evidence="6">Forms a complex with KhpA.</text>
</comment>
<comment type="subcellular location">
    <subcellularLocation>
        <location evidence="6">Cytoplasm</location>
    </subcellularLocation>
</comment>
<feature type="region of interest" description="Disordered" evidence="7">
    <location>
        <begin position="52"/>
        <end position="219"/>
    </location>
</feature>
<evidence type="ECO:0000313" key="9">
    <source>
        <dbReference type="EMBL" id="SKA71734.1"/>
    </source>
</evidence>
<dbReference type="NCBIfam" id="NF041568">
    <property type="entry name" value="Jag_EloR"/>
    <property type="match status" value="1"/>
</dbReference>
<dbReference type="CDD" id="cd02414">
    <property type="entry name" value="KH-II_Jag"/>
    <property type="match status" value="1"/>
</dbReference>
<evidence type="ECO:0000256" key="7">
    <source>
        <dbReference type="SAM" id="MobiDB-lite"/>
    </source>
</evidence>
<dbReference type="Pfam" id="PF01424">
    <property type="entry name" value="R3H"/>
    <property type="match status" value="1"/>
</dbReference>
<dbReference type="Gene3D" id="3.30.1370.50">
    <property type="entry name" value="R3H-like domain"/>
    <property type="match status" value="1"/>
</dbReference>
<dbReference type="RefSeq" id="WP_078715785.1">
    <property type="nucleotide sequence ID" value="NZ_FUYC01000001.1"/>
</dbReference>
<evidence type="ECO:0000256" key="2">
    <source>
        <dbReference type="ARBA" id="ARBA00022884"/>
    </source>
</evidence>
<dbReference type="SMART" id="SM01245">
    <property type="entry name" value="Jag_N"/>
    <property type="match status" value="1"/>
</dbReference>
<dbReference type="GO" id="GO:0008360">
    <property type="term" value="P:regulation of cell shape"/>
    <property type="evidence" value="ECO:0007669"/>
    <property type="project" value="UniProtKB-KW"/>
</dbReference>
<dbReference type="Proteomes" id="UP000190027">
    <property type="component" value="Unassembled WGS sequence"/>
</dbReference>
<dbReference type="OrthoDB" id="9794483at2"/>
<dbReference type="GO" id="GO:0003723">
    <property type="term" value="F:RNA binding"/>
    <property type="evidence" value="ECO:0007669"/>
    <property type="project" value="UniProtKB-UniRule"/>
</dbReference>
<dbReference type="Pfam" id="PF14804">
    <property type="entry name" value="Jag_N"/>
    <property type="match status" value="1"/>
</dbReference>
<dbReference type="PANTHER" id="PTHR35800">
    <property type="entry name" value="PROTEIN JAG"/>
    <property type="match status" value="1"/>
</dbReference>
<dbReference type="PANTHER" id="PTHR35800:SF1">
    <property type="entry name" value="RNA-BINDING PROTEIN KHPB"/>
    <property type="match status" value="1"/>
</dbReference>
<dbReference type="PROSITE" id="PS51061">
    <property type="entry name" value="R3H"/>
    <property type="match status" value="1"/>
</dbReference>
<dbReference type="EMBL" id="FUYC01000001">
    <property type="protein sequence ID" value="SKA71734.1"/>
    <property type="molecule type" value="Genomic_DNA"/>
</dbReference>
<evidence type="ECO:0000256" key="4">
    <source>
        <dbReference type="ARBA" id="ARBA00023186"/>
    </source>
</evidence>
<dbReference type="InterPro" id="IPR032782">
    <property type="entry name" value="KhpB_N"/>
</dbReference>
<keyword evidence="10" id="KW-1185">Reference proteome</keyword>
<comment type="similarity">
    <text evidence="6">Belongs to the KhpB RNA-binding protein family.</text>
</comment>
<dbReference type="InterPro" id="IPR038247">
    <property type="entry name" value="Jag_N_dom_sf"/>
</dbReference>
<dbReference type="InterPro" id="IPR015946">
    <property type="entry name" value="KH_dom-like_a/b"/>
</dbReference>
<evidence type="ECO:0000256" key="6">
    <source>
        <dbReference type="HAMAP-Rule" id="MF_00867"/>
    </source>
</evidence>
<sequence>MSEFKEFQGKTLDEAIQSACEHYDVPRAKLEIEIISGGSTGIFGLVGVRKASVKARPRGGVKPVLSQEASKDTKQSAPRSAGEANDAQRQKKSAKSGSAQAQEPKNIAPAQEDSKPKSTPRSGSKPHKAPAPKPEAKAEAAEPVRQAGNGKAGQDAGQTPEYPPRRTVHEANPAPVPADKDTVPDFPGDEPEQQPADNNGNGNGDNNSNGNGSRGPSLEGLDKEKLQAVVREAALTLLHNLAPDPGLDITVEADRVHVMIDDEEHSGLIIGREGQTLSALQYLLNRIVSRNMGTSVRVQLDTGDYRERQDEKLRQQARRMAEKAIKSRRTQSTKPMSSYHRRVVHLTVQEMSGVITRSKGEGPLKRVLIVPKRRSR</sequence>
<name>A0A1T4W355_9BACT</name>
<protein>
    <recommendedName>
        <fullName evidence="6">RNA-binding protein KhpB</fullName>
    </recommendedName>
    <alternativeName>
        <fullName evidence="6">RNA-binding protein EloR</fullName>
    </alternativeName>
</protein>
<comment type="function">
    <text evidence="6">A probable RNA chaperone. Forms a complex with KhpA which binds to cellular RNA and controls its expression. Plays a role in peptidoglycan (PG) homeostasis and cell length regulation.</text>
</comment>
<dbReference type="InterPro" id="IPR034079">
    <property type="entry name" value="R3H_KhpB"/>
</dbReference>
<dbReference type="InterPro" id="IPR036867">
    <property type="entry name" value="R3H_dom_sf"/>
</dbReference>
<proteinExistence type="inferred from homology"/>
<evidence type="ECO:0000256" key="5">
    <source>
        <dbReference type="ARBA" id="ARBA00023316"/>
    </source>
</evidence>
<dbReference type="CDD" id="cd02644">
    <property type="entry name" value="R3H_jag"/>
    <property type="match status" value="1"/>
</dbReference>
<evidence type="ECO:0000256" key="1">
    <source>
        <dbReference type="ARBA" id="ARBA00022490"/>
    </source>
</evidence>
<dbReference type="Pfam" id="PF13083">
    <property type="entry name" value="KH_KhpA-B"/>
    <property type="match status" value="1"/>
</dbReference>
<keyword evidence="4 6" id="KW-0143">Chaperone</keyword>
<keyword evidence="5 6" id="KW-0961">Cell wall biogenesis/degradation</keyword>
<dbReference type="GO" id="GO:0009252">
    <property type="term" value="P:peptidoglycan biosynthetic process"/>
    <property type="evidence" value="ECO:0007669"/>
    <property type="project" value="UniProtKB-UniRule"/>
</dbReference>
<keyword evidence="2 6" id="KW-0694">RNA-binding</keyword>
<dbReference type="InterPro" id="IPR039247">
    <property type="entry name" value="KhpB"/>
</dbReference>
<dbReference type="Gene3D" id="3.30.30.80">
    <property type="entry name" value="probable RNA-binding protein from clostridium symbiosum atcc 14940"/>
    <property type="match status" value="1"/>
</dbReference>
<keyword evidence="1 6" id="KW-0963">Cytoplasm</keyword>
<keyword evidence="3 6" id="KW-0133">Cell shape</keyword>
<dbReference type="GO" id="GO:0005737">
    <property type="term" value="C:cytoplasm"/>
    <property type="evidence" value="ECO:0007669"/>
    <property type="project" value="UniProtKB-SubCell"/>
</dbReference>
<dbReference type="Gene3D" id="3.30.300.20">
    <property type="match status" value="1"/>
</dbReference>
<gene>
    <name evidence="6" type="primary">khpB</name>
    <name evidence="6" type="synonym">eloR</name>
    <name evidence="9" type="ORF">SAMN02745704_00198</name>
</gene>
<feature type="region of interest" description="Jag_N domain" evidence="6">
    <location>
        <begin position="6"/>
        <end position="56"/>
    </location>
</feature>
<evidence type="ECO:0000259" key="8">
    <source>
        <dbReference type="PROSITE" id="PS51061"/>
    </source>
</evidence>
<dbReference type="GO" id="GO:0071555">
    <property type="term" value="P:cell wall organization"/>
    <property type="evidence" value="ECO:0007669"/>
    <property type="project" value="UniProtKB-KW"/>
</dbReference>
<feature type="compositionally biased region" description="Low complexity" evidence="7">
    <location>
        <begin position="197"/>
        <end position="211"/>
    </location>
</feature>
<reference evidence="9 10" key="1">
    <citation type="submission" date="2017-02" db="EMBL/GenBank/DDBJ databases">
        <authorList>
            <person name="Peterson S.W."/>
        </authorList>
    </citation>
    <scope>NUCLEOTIDE SEQUENCE [LARGE SCALE GENOMIC DNA]</scope>
    <source>
        <strain evidence="9 10">DSM 16080</strain>
    </source>
</reference>
<evidence type="ECO:0000313" key="10">
    <source>
        <dbReference type="Proteomes" id="UP000190027"/>
    </source>
</evidence>
<feature type="domain" description="R3H" evidence="8">
    <location>
        <begin position="307"/>
        <end position="373"/>
    </location>
</feature>
<dbReference type="InterPro" id="IPR038008">
    <property type="entry name" value="Jag_KH"/>
</dbReference>
<dbReference type="AlphaFoldDB" id="A0A1T4W355"/>